<dbReference type="EMBL" id="JBHDLJ010000001">
    <property type="protein sequence ID" value="MFB0833409.1"/>
    <property type="molecule type" value="Genomic_DNA"/>
</dbReference>
<dbReference type="Proteomes" id="UP001575652">
    <property type="component" value="Unassembled WGS sequence"/>
</dbReference>
<dbReference type="SUPFAM" id="SSF51726">
    <property type="entry name" value="UROD/MetE-like"/>
    <property type="match status" value="1"/>
</dbReference>
<gene>
    <name evidence="1" type="ORF">ACETWP_02310</name>
</gene>
<proteinExistence type="predicted"/>
<evidence type="ECO:0000313" key="2">
    <source>
        <dbReference type="Proteomes" id="UP001575652"/>
    </source>
</evidence>
<organism evidence="1 2">
    <name type="scientific">Arthrobacter halodurans</name>
    <dbReference type="NCBI Taxonomy" id="516699"/>
    <lineage>
        <taxon>Bacteria</taxon>
        <taxon>Bacillati</taxon>
        <taxon>Actinomycetota</taxon>
        <taxon>Actinomycetes</taxon>
        <taxon>Micrococcales</taxon>
        <taxon>Micrococcaceae</taxon>
        <taxon>Arthrobacter</taxon>
    </lineage>
</organism>
<dbReference type="InterPro" id="IPR038071">
    <property type="entry name" value="UROD/MetE-like_sf"/>
</dbReference>
<sequence>MPGTDPVESTLIVRGELGEPHLPHLVQLPARGVGSDDVGRTASMLEGLFVDVQPFGWRLVDRPGQDHRRATSALATDLNVLADVIGGEDQPGDTLKIQLRGPLAMASSLYLHHGERALSDAGARRDLADSLASGAAGHVADVLRTSGSRELTVVVEEPGLSDILGGTVPTASGYRTLRSVPRHEVAQAWRTLADAVRAAGAAHVVIAPAVRAVDLRAVFDAAASAGADGTCLPLASLDRAGWERAAETIEAGRQLWLGLLDPAREVPGVVASVQRILTPWRQLGLTEASLGALTLLPAAGLAGTAPDAARRLLLALTRTAEALNQVRAEA</sequence>
<dbReference type="RefSeq" id="WP_373970563.1">
    <property type="nucleotide sequence ID" value="NZ_JBHDLJ010000001.1"/>
</dbReference>
<evidence type="ECO:0008006" key="3">
    <source>
        <dbReference type="Google" id="ProtNLM"/>
    </source>
</evidence>
<dbReference type="Gene3D" id="3.20.20.210">
    <property type="match status" value="1"/>
</dbReference>
<accession>A0ABV4UJU1</accession>
<reference evidence="1 2" key="1">
    <citation type="submission" date="2024-09" db="EMBL/GenBank/DDBJ databases">
        <authorList>
            <person name="Salinas-Garcia M.A."/>
            <person name="Prieme A."/>
        </authorList>
    </citation>
    <scope>NUCLEOTIDE SEQUENCE [LARGE SCALE GENOMIC DNA]</scope>
    <source>
        <strain evidence="1 2">DSM 21081</strain>
    </source>
</reference>
<protein>
    <recommendedName>
        <fullName evidence="3">Cobalamin-independent synthase, Catalytic domain</fullName>
    </recommendedName>
</protein>
<name>A0ABV4UJU1_9MICC</name>
<evidence type="ECO:0000313" key="1">
    <source>
        <dbReference type="EMBL" id="MFB0833409.1"/>
    </source>
</evidence>
<keyword evidence="2" id="KW-1185">Reference proteome</keyword>
<comment type="caution">
    <text evidence="1">The sequence shown here is derived from an EMBL/GenBank/DDBJ whole genome shotgun (WGS) entry which is preliminary data.</text>
</comment>